<proteinExistence type="predicted"/>
<gene>
    <name evidence="3" type="ORF">Tci_665626</name>
</gene>
<dbReference type="AlphaFoldDB" id="A0A699KJ15"/>
<comment type="caution">
    <text evidence="3">The sequence shown here is derived from an EMBL/GenBank/DDBJ whole genome shotgun (WGS) entry which is preliminary data.</text>
</comment>
<evidence type="ECO:0000256" key="1">
    <source>
        <dbReference type="SAM" id="MobiDB-lite"/>
    </source>
</evidence>
<evidence type="ECO:0000259" key="2">
    <source>
        <dbReference type="Pfam" id="PF22936"/>
    </source>
</evidence>
<feature type="compositionally biased region" description="Polar residues" evidence="1">
    <location>
        <begin position="236"/>
        <end position="268"/>
    </location>
</feature>
<feature type="domain" description="Retrovirus-related Pol polyprotein from transposon TNT 1-94-like beta-barrel" evidence="2">
    <location>
        <begin position="374"/>
        <end position="417"/>
    </location>
</feature>
<evidence type="ECO:0000313" key="3">
    <source>
        <dbReference type="EMBL" id="GFA93654.1"/>
    </source>
</evidence>
<feature type="region of interest" description="Disordered" evidence="1">
    <location>
        <begin position="1"/>
        <end position="27"/>
    </location>
</feature>
<organism evidence="3">
    <name type="scientific">Tanacetum cinerariifolium</name>
    <name type="common">Dalmatian daisy</name>
    <name type="synonym">Chrysanthemum cinerariifolium</name>
    <dbReference type="NCBI Taxonomy" id="118510"/>
    <lineage>
        <taxon>Eukaryota</taxon>
        <taxon>Viridiplantae</taxon>
        <taxon>Streptophyta</taxon>
        <taxon>Embryophyta</taxon>
        <taxon>Tracheophyta</taxon>
        <taxon>Spermatophyta</taxon>
        <taxon>Magnoliopsida</taxon>
        <taxon>eudicotyledons</taxon>
        <taxon>Gunneridae</taxon>
        <taxon>Pentapetalae</taxon>
        <taxon>asterids</taxon>
        <taxon>campanulids</taxon>
        <taxon>Asterales</taxon>
        <taxon>Asteraceae</taxon>
        <taxon>Asteroideae</taxon>
        <taxon>Anthemideae</taxon>
        <taxon>Anthemidinae</taxon>
        <taxon>Tanacetum</taxon>
    </lineage>
</organism>
<sequence>MSMIQKHGELYQDRGRRDNYKQGSKVKEQAPKALMAIDGVGWDWSYMANNEEDHALVADEEAPTEFALMTNTNAESKVFDNSLCSKDYKKNNDRVNSKITNLTNKLFDAKNMIYHYEFGLAQVESRLVEHKDREIKYCEKIRGFEFRTKSNNDYIEILKKELETLKKEKERVDGKLASFLTTSKDLDNLIKSQRSDKNKEGLGYNAVPPPPAQIYSSPKKDLSWTSLSEFADDTVTDYSRPSPTMESTSGDEQNKNPSIPETDVSPSTITPKPFIKFVKPNNSPCKCKTGKTEIPKKPLVKYAEQCRKPNKKLNEFPPVSRKFSTVSRNFPTVNRKVPTANRKFSTGGIKFSTAYMGKKGKAGSSQNNIDDKGYWDSGCSRNMTGNISYLSDYDPFNGGYVSFGQEGCKITGKGTIKT</sequence>
<protein>
    <recommendedName>
        <fullName evidence="2">Retrovirus-related Pol polyprotein from transposon TNT 1-94-like beta-barrel domain-containing protein</fullName>
    </recommendedName>
</protein>
<feature type="region of interest" description="Disordered" evidence="1">
    <location>
        <begin position="193"/>
        <end position="219"/>
    </location>
</feature>
<name>A0A699KJ15_TANCI</name>
<reference evidence="3" key="1">
    <citation type="journal article" date="2019" name="Sci. Rep.">
        <title>Draft genome of Tanacetum cinerariifolium, the natural source of mosquito coil.</title>
        <authorList>
            <person name="Yamashiro T."/>
            <person name="Shiraishi A."/>
            <person name="Satake H."/>
            <person name="Nakayama K."/>
        </authorList>
    </citation>
    <scope>NUCLEOTIDE SEQUENCE</scope>
</reference>
<feature type="region of interest" description="Disordered" evidence="1">
    <location>
        <begin position="234"/>
        <end position="268"/>
    </location>
</feature>
<feature type="non-terminal residue" evidence="3">
    <location>
        <position position="418"/>
    </location>
</feature>
<dbReference type="Pfam" id="PF22936">
    <property type="entry name" value="Pol_BBD"/>
    <property type="match status" value="1"/>
</dbReference>
<accession>A0A699KJ15</accession>
<dbReference type="EMBL" id="BKCJ010517538">
    <property type="protein sequence ID" value="GFA93654.1"/>
    <property type="molecule type" value="Genomic_DNA"/>
</dbReference>
<dbReference type="InterPro" id="IPR054722">
    <property type="entry name" value="PolX-like_BBD"/>
</dbReference>